<feature type="chain" id="PRO_5004978132" evidence="1">
    <location>
        <begin position="20"/>
        <end position="960"/>
    </location>
</feature>
<dbReference type="SUPFAM" id="SSF51120">
    <property type="entry name" value="beta-Roll"/>
    <property type="match status" value="1"/>
</dbReference>
<protein>
    <submittedName>
        <fullName evidence="2">Type I secretion protein</fullName>
    </submittedName>
</protein>
<dbReference type="Proteomes" id="UP000023430">
    <property type="component" value="Unassembled WGS sequence"/>
</dbReference>
<proteinExistence type="predicted"/>
<evidence type="ECO:0000256" key="1">
    <source>
        <dbReference type="SAM" id="SignalP"/>
    </source>
</evidence>
<dbReference type="PATRIC" id="fig|1449351.3.peg.477"/>
<evidence type="ECO:0000313" key="2">
    <source>
        <dbReference type="EMBL" id="ETX30425.1"/>
    </source>
</evidence>
<dbReference type="InterPro" id="IPR001343">
    <property type="entry name" value="Hemolysn_Ca-bd"/>
</dbReference>
<accession>X7FC83</accession>
<dbReference type="RefSeq" id="WP_043766073.1">
    <property type="nucleotide sequence ID" value="NZ_JAME01000003.1"/>
</dbReference>
<keyword evidence="3" id="KW-1185">Reference proteome</keyword>
<dbReference type="STRING" id="1449351.RISW2_12205"/>
<dbReference type="Gene3D" id="2.150.10.10">
    <property type="entry name" value="Serralysin-like metalloprotease, C-terminal"/>
    <property type="match status" value="1"/>
</dbReference>
<dbReference type="InterPro" id="IPR036514">
    <property type="entry name" value="SGNH_hydro_sf"/>
</dbReference>
<dbReference type="InterPro" id="IPR018511">
    <property type="entry name" value="Hemolysin-typ_Ca-bd_CS"/>
</dbReference>
<keyword evidence="1" id="KW-0732">Signal</keyword>
<comment type="caution">
    <text evidence="2">The sequence shown here is derived from an EMBL/GenBank/DDBJ whole genome shotgun (WGS) entry which is preliminary data.</text>
</comment>
<dbReference type="Gene3D" id="3.40.50.1110">
    <property type="entry name" value="SGNH hydrolase"/>
    <property type="match status" value="1"/>
</dbReference>
<dbReference type="Pfam" id="PF00353">
    <property type="entry name" value="HemolysinCabind"/>
    <property type="match status" value="1"/>
</dbReference>
<dbReference type="GO" id="GO:0005509">
    <property type="term" value="F:calcium ion binding"/>
    <property type="evidence" value="ECO:0007669"/>
    <property type="project" value="InterPro"/>
</dbReference>
<gene>
    <name evidence="2" type="ORF">RISW2_12205</name>
</gene>
<dbReference type="GO" id="GO:0016788">
    <property type="term" value="F:hydrolase activity, acting on ester bonds"/>
    <property type="evidence" value="ECO:0007669"/>
    <property type="project" value="UniProtKB-ARBA"/>
</dbReference>
<dbReference type="OrthoDB" id="7783360at2"/>
<dbReference type="AlphaFoldDB" id="X7FC83"/>
<dbReference type="EMBL" id="JAME01000003">
    <property type="protein sequence ID" value="ETX30425.1"/>
    <property type="molecule type" value="Genomic_DNA"/>
</dbReference>
<evidence type="ECO:0000313" key="3">
    <source>
        <dbReference type="Proteomes" id="UP000023430"/>
    </source>
</evidence>
<dbReference type="InterPro" id="IPR011049">
    <property type="entry name" value="Serralysin-like_metalloprot_C"/>
</dbReference>
<dbReference type="eggNOG" id="COG1028">
    <property type="taxonomic scope" value="Bacteria"/>
</dbReference>
<dbReference type="PROSITE" id="PS00330">
    <property type="entry name" value="HEMOLYSIN_CALCIUM"/>
    <property type="match status" value="1"/>
</dbReference>
<feature type="signal peptide" evidence="1">
    <location>
        <begin position="1"/>
        <end position="19"/>
    </location>
</feature>
<organism evidence="2 3">
    <name type="scientific">Roseivivax isoporae LMG 25204</name>
    <dbReference type="NCBI Taxonomy" id="1449351"/>
    <lineage>
        <taxon>Bacteria</taxon>
        <taxon>Pseudomonadati</taxon>
        <taxon>Pseudomonadota</taxon>
        <taxon>Alphaproteobacteria</taxon>
        <taxon>Rhodobacterales</taxon>
        <taxon>Roseobacteraceae</taxon>
        <taxon>Roseivivax</taxon>
    </lineage>
</organism>
<reference evidence="2 3" key="1">
    <citation type="submission" date="2014-01" db="EMBL/GenBank/DDBJ databases">
        <title>Roseivivax isoporae LMG 25204 Genome Sequencing.</title>
        <authorList>
            <person name="Lai Q."/>
            <person name="Li G."/>
            <person name="Shao Z."/>
        </authorList>
    </citation>
    <scope>NUCLEOTIDE SEQUENCE [LARGE SCALE GENOMIC DNA]</scope>
    <source>
        <strain evidence="2 3">LMG 25204</strain>
    </source>
</reference>
<sequence length="960" mass="103943">MAVLLAVLALLPLAAAAPAQPDAPRDLYVFGNSLVHHPDEPRANVPHWLALMAEADGRALRIDGQWGFLRDFAAADPAPGWAIEGVARQDSADPADFTDIVVTPTNFIQYQPADRSYEGDDRSPLDATLAVLDRAAARAPDATFHIYEGWADMAQFTRAFPPSRRALRRYHRFNLGDYHDWYVDYVDALRRARPALDIRLIPVAPALSAVMTQDPLDDLDATDLYLDDAPHGTEATYLLAAASVYAALYGAAAPADLELPATLPDPLRAAWPEIAGAIAATVAECDHAAAPAPTRTAAATDLPARQDHDLPPAGALPEGAPALGLGLNGISDWSTQHPFVDVMKTARDWVGHLPGQWGGMDGDALRAAGHLSPEGWPLRIPDGVERLETFVLTDQPEAADHLRGAYVLRWQGTGRIELSGRAGRVQRRGQEIRFHYAPGPDPVGIVLLETDPDDPVRDITIVREDYLRLHEAGVVFNPDWIERVRHVRVLRFMDWMMTNGSTLTAWEDRPEPADRTWAVRGAPVEIMVALANQVGADPWFTLPHAADDAFVRAFATAVRDTLDPRLRAHVEYSNEVWNRIFPQADWAEDQARARWGESEAGWMQFYGLRAAQVMDIWTEVFGPEAEARLVRVVSTQTGWPGLEAQVLTAPLAYLELGRMPRDSFDAYAVTGYFGYEVAAEDMAPRIDAWLDAAEAAAQDAGAAEGLSRVALREYVRANRFAPAFPALARAIREGSLAALTDELFPYHAAVAAEAGLQLVMYEGGSHAVAQGARVADARLTEFLNAFSYAPEMAALYQEALAGWTAAGGRLFNAFVDVAAPSKWGSWGGLRHLDDANPRWDVLMAHNASAPVDWDPREPEVFADGRVAAAPARGGDLVGTPEEDILLGGPGDDVLVSGGGSDALHGGAGRDRAILPGLSTDYSFAEDGPRLVATRGTVRVTMVAIEEMGFAGDPGTVVPTN</sequence>
<name>X7FC83_9RHOB</name>